<dbReference type="AlphaFoldDB" id="A0AAF0I8I1"/>
<dbReference type="GO" id="GO:0019262">
    <property type="term" value="P:N-acetylneuraminate catabolic process"/>
    <property type="evidence" value="ECO:0007669"/>
    <property type="project" value="UniProtKB-UniRule"/>
</dbReference>
<evidence type="ECO:0000256" key="4">
    <source>
        <dbReference type="ARBA" id="ARBA00007439"/>
    </source>
</evidence>
<evidence type="ECO:0000256" key="6">
    <source>
        <dbReference type="ARBA" id="ARBA00023277"/>
    </source>
</evidence>
<dbReference type="GO" id="GO:0006053">
    <property type="term" value="P:N-acetylmannosamine catabolic process"/>
    <property type="evidence" value="ECO:0007669"/>
    <property type="project" value="TreeGrafter"/>
</dbReference>
<gene>
    <name evidence="7" type="primary">nanE</name>
    <name evidence="8" type="ORF">OL234_03465</name>
</gene>
<dbReference type="Proteomes" id="UP001179647">
    <property type="component" value="Chromosome"/>
</dbReference>
<dbReference type="PANTHER" id="PTHR36204:SF1">
    <property type="entry name" value="N-ACETYLMANNOSAMINE-6-PHOSPHATE 2-EPIMERASE-RELATED"/>
    <property type="match status" value="1"/>
</dbReference>
<dbReference type="Pfam" id="PF04131">
    <property type="entry name" value="NanE"/>
    <property type="match status" value="1"/>
</dbReference>
<comment type="function">
    <text evidence="2 7">Converts N-acetylmannosamine-6-phosphate (ManNAc-6-P) to N-acetylglucosamine-6-phosphate (GlcNAc-6-P).</text>
</comment>
<dbReference type="EMBL" id="CP110232">
    <property type="protein sequence ID" value="WEG73981.1"/>
    <property type="molecule type" value="Genomic_DNA"/>
</dbReference>
<evidence type="ECO:0000256" key="3">
    <source>
        <dbReference type="ARBA" id="ARBA00005081"/>
    </source>
</evidence>
<dbReference type="Gene3D" id="3.20.20.70">
    <property type="entry name" value="Aldolase class I"/>
    <property type="match status" value="1"/>
</dbReference>
<evidence type="ECO:0000313" key="9">
    <source>
        <dbReference type="Proteomes" id="UP001179647"/>
    </source>
</evidence>
<evidence type="ECO:0000313" key="8">
    <source>
        <dbReference type="EMBL" id="WEG73981.1"/>
    </source>
</evidence>
<dbReference type="GO" id="GO:0005975">
    <property type="term" value="P:carbohydrate metabolic process"/>
    <property type="evidence" value="ECO:0007669"/>
    <property type="project" value="UniProtKB-UniRule"/>
</dbReference>
<dbReference type="InterPro" id="IPR013785">
    <property type="entry name" value="Aldolase_TIM"/>
</dbReference>
<dbReference type="PANTHER" id="PTHR36204">
    <property type="entry name" value="N-ACETYLMANNOSAMINE-6-PHOSPHATE 2-EPIMERASE-RELATED"/>
    <property type="match status" value="1"/>
</dbReference>
<dbReference type="GO" id="GO:0005829">
    <property type="term" value="C:cytosol"/>
    <property type="evidence" value="ECO:0007669"/>
    <property type="project" value="TreeGrafter"/>
</dbReference>
<dbReference type="InterPro" id="IPR011060">
    <property type="entry name" value="RibuloseP-bd_barrel"/>
</dbReference>
<dbReference type="EC" id="5.1.3.9" evidence="7"/>
<reference evidence="8" key="1">
    <citation type="submission" date="2022-10" db="EMBL/GenBank/DDBJ databases">
        <title>Vagococcus sp. isolated from poultry meat.</title>
        <authorList>
            <person name="Johansson P."/>
            <person name="Bjorkroth J."/>
        </authorList>
    </citation>
    <scope>NUCLEOTIDE SEQUENCE</scope>
    <source>
        <strain evidence="8">STAA11</strain>
    </source>
</reference>
<comment type="pathway">
    <text evidence="3 7">Amino-sugar metabolism; N-acetylneuraminate degradation; D-fructose 6-phosphate from N-acetylneuraminate: step 3/5.</text>
</comment>
<proteinExistence type="inferred from homology"/>
<dbReference type="GO" id="GO:0047465">
    <property type="term" value="F:N-acylglucosamine-6-phosphate 2-epimerase activity"/>
    <property type="evidence" value="ECO:0007669"/>
    <property type="project" value="UniProtKB-EC"/>
</dbReference>
<name>A0AAF0I8I1_9ENTE</name>
<keyword evidence="9" id="KW-1185">Reference proteome</keyword>
<dbReference type="SUPFAM" id="SSF51366">
    <property type="entry name" value="Ribulose-phoshate binding barrel"/>
    <property type="match status" value="1"/>
</dbReference>
<dbReference type="InterPro" id="IPR007260">
    <property type="entry name" value="NanE"/>
</dbReference>
<sequence length="225" mass="24320">MLEKIKGNLVVSCQALDNEPLHSSYIMSRMAVAAQEGGASGIRANSVVDIKAIKKEVDLPVIGIIKRDYPDSEVFITATKKEIDELATSGCEMIALDATSRKRPHNEELADVVKYAKEKYPNTLLMGDVALVEEAKYAAEIGFDCVSSTLIGYTKESSHLDVSADDFAILKEMIAVVSVPLIAEGNINTPEKLARVLELGVHSAVVGSSITRPQLITKTFVDAIK</sequence>
<protein>
    <recommendedName>
        <fullName evidence="7">Putative N-acetylmannosamine-6-phosphate 2-epimerase</fullName>
        <ecNumber evidence="7">5.1.3.9</ecNumber>
    </recommendedName>
    <alternativeName>
        <fullName evidence="7">ManNAc-6-P epimerase</fullName>
    </alternativeName>
</protein>
<dbReference type="CDD" id="cd04729">
    <property type="entry name" value="NanE"/>
    <property type="match status" value="1"/>
</dbReference>
<evidence type="ECO:0000256" key="5">
    <source>
        <dbReference type="ARBA" id="ARBA00023235"/>
    </source>
</evidence>
<evidence type="ECO:0000256" key="1">
    <source>
        <dbReference type="ARBA" id="ARBA00000056"/>
    </source>
</evidence>
<keyword evidence="5 7" id="KW-0413">Isomerase</keyword>
<evidence type="ECO:0000256" key="2">
    <source>
        <dbReference type="ARBA" id="ARBA00002147"/>
    </source>
</evidence>
<dbReference type="RefSeq" id="WP_275469780.1">
    <property type="nucleotide sequence ID" value="NZ_CP110232.1"/>
</dbReference>
<dbReference type="NCBIfam" id="NF002231">
    <property type="entry name" value="PRK01130.1"/>
    <property type="match status" value="1"/>
</dbReference>
<dbReference type="FunFam" id="3.20.20.70:FF:000035">
    <property type="entry name" value="Putative N-acetylmannosamine-6-phosphate 2-epimerase"/>
    <property type="match status" value="1"/>
</dbReference>
<evidence type="ECO:0000256" key="7">
    <source>
        <dbReference type="HAMAP-Rule" id="MF_01235"/>
    </source>
</evidence>
<dbReference type="HAMAP" id="MF_01235">
    <property type="entry name" value="ManNAc6P_epimer"/>
    <property type="match status" value="1"/>
</dbReference>
<comment type="catalytic activity">
    <reaction evidence="1 7">
        <text>an N-acyl-D-glucosamine 6-phosphate = an N-acyl-D-mannosamine 6-phosphate</text>
        <dbReference type="Rhea" id="RHEA:23932"/>
        <dbReference type="ChEBI" id="CHEBI:57599"/>
        <dbReference type="ChEBI" id="CHEBI:57666"/>
        <dbReference type="EC" id="5.1.3.9"/>
    </reaction>
</comment>
<dbReference type="KEGG" id="vie:OL234_03465"/>
<organism evidence="8 9">
    <name type="scientific">Vagococcus intermedius</name>
    <dbReference type="NCBI Taxonomy" id="2991418"/>
    <lineage>
        <taxon>Bacteria</taxon>
        <taxon>Bacillati</taxon>
        <taxon>Bacillota</taxon>
        <taxon>Bacilli</taxon>
        <taxon>Lactobacillales</taxon>
        <taxon>Enterococcaceae</taxon>
        <taxon>Vagococcus</taxon>
    </lineage>
</organism>
<keyword evidence="6 7" id="KW-0119">Carbohydrate metabolism</keyword>
<accession>A0AAF0I8I1</accession>
<comment type="similarity">
    <text evidence="4 7">Belongs to the NanE family.</text>
</comment>